<organism evidence="10 11">
    <name type="scientific">Faecalibacter bovis</name>
    <dbReference type="NCBI Taxonomy" id="2898187"/>
    <lineage>
        <taxon>Bacteria</taxon>
        <taxon>Pseudomonadati</taxon>
        <taxon>Bacteroidota</taxon>
        <taxon>Flavobacteriia</taxon>
        <taxon>Flavobacteriales</taxon>
        <taxon>Weeksellaceae</taxon>
        <taxon>Faecalibacter</taxon>
    </lineage>
</organism>
<reference evidence="11" key="2">
    <citation type="submission" date="2021-04" db="EMBL/GenBank/DDBJ databases">
        <title>Taxonomy of Flavobacteriaceae bacterium ZY171143.</title>
        <authorList>
            <person name="Li F."/>
        </authorList>
    </citation>
    <scope>NUCLEOTIDE SEQUENCE [LARGE SCALE GENOMIC DNA]</scope>
    <source>
        <strain evidence="11">ZY171143</strain>
    </source>
</reference>
<protein>
    <recommendedName>
        <fullName evidence="8">Cytidylate kinase</fullName>
        <shortName evidence="8">CK</shortName>
        <ecNumber evidence="8">2.7.4.25</ecNumber>
    </recommendedName>
    <alternativeName>
        <fullName evidence="8">Cytidine monophosphate kinase</fullName>
        <shortName evidence="8">CMP kinase</shortName>
    </alternativeName>
</protein>
<evidence type="ECO:0000259" key="9">
    <source>
        <dbReference type="Pfam" id="PF02224"/>
    </source>
</evidence>
<evidence type="ECO:0000256" key="4">
    <source>
        <dbReference type="ARBA" id="ARBA00022777"/>
    </source>
</evidence>
<accession>A0ABX7XFZ0</accession>
<evidence type="ECO:0000313" key="11">
    <source>
        <dbReference type="Proteomes" id="UP000672011"/>
    </source>
</evidence>
<name>A0ABX7XFZ0_9FLAO</name>
<keyword evidence="2 8" id="KW-0808">Transferase</keyword>
<keyword evidence="11" id="KW-1185">Reference proteome</keyword>
<dbReference type="GO" id="GO:0016301">
    <property type="term" value="F:kinase activity"/>
    <property type="evidence" value="ECO:0007669"/>
    <property type="project" value="UniProtKB-KW"/>
</dbReference>
<feature type="binding site" evidence="8">
    <location>
        <begin position="11"/>
        <end position="19"/>
    </location>
    <ligand>
        <name>ATP</name>
        <dbReference type="ChEBI" id="CHEBI:30616"/>
    </ligand>
</feature>
<dbReference type="CDD" id="cd02020">
    <property type="entry name" value="CMPK"/>
    <property type="match status" value="1"/>
</dbReference>
<evidence type="ECO:0000256" key="7">
    <source>
        <dbReference type="ARBA" id="ARBA00048478"/>
    </source>
</evidence>
<evidence type="ECO:0000313" key="10">
    <source>
        <dbReference type="EMBL" id="QTV06882.1"/>
    </source>
</evidence>
<dbReference type="EMBL" id="CP072842">
    <property type="protein sequence ID" value="QTV06882.1"/>
    <property type="molecule type" value="Genomic_DNA"/>
</dbReference>
<dbReference type="HAMAP" id="MF_00238">
    <property type="entry name" value="Cytidyl_kinase_type1"/>
    <property type="match status" value="1"/>
</dbReference>
<evidence type="ECO:0000256" key="1">
    <source>
        <dbReference type="ARBA" id="ARBA00009427"/>
    </source>
</evidence>
<evidence type="ECO:0000256" key="3">
    <source>
        <dbReference type="ARBA" id="ARBA00022741"/>
    </source>
</evidence>
<dbReference type="InterPro" id="IPR003136">
    <property type="entry name" value="Cytidylate_kin"/>
</dbReference>
<evidence type="ECO:0000256" key="6">
    <source>
        <dbReference type="ARBA" id="ARBA00047615"/>
    </source>
</evidence>
<dbReference type="InterPro" id="IPR011994">
    <property type="entry name" value="Cytidylate_kinase_dom"/>
</dbReference>
<dbReference type="Gene3D" id="3.40.50.300">
    <property type="entry name" value="P-loop containing nucleotide triphosphate hydrolases"/>
    <property type="match status" value="1"/>
</dbReference>
<comment type="similarity">
    <text evidence="1 8">Belongs to the cytidylate kinase family. Type 1 subfamily.</text>
</comment>
<comment type="catalytic activity">
    <reaction evidence="6 8">
        <text>dCMP + ATP = dCDP + ADP</text>
        <dbReference type="Rhea" id="RHEA:25094"/>
        <dbReference type="ChEBI" id="CHEBI:30616"/>
        <dbReference type="ChEBI" id="CHEBI:57566"/>
        <dbReference type="ChEBI" id="CHEBI:58593"/>
        <dbReference type="ChEBI" id="CHEBI:456216"/>
        <dbReference type="EC" id="2.7.4.25"/>
    </reaction>
</comment>
<dbReference type="EC" id="2.7.4.25" evidence="8"/>
<dbReference type="SUPFAM" id="SSF52540">
    <property type="entry name" value="P-loop containing nucleoside triphosphate hydrolases"/>
    <property type="match status" value="1"/>
</dbReference>
<evidence type="ECO:0000256" key="8">
    <source>
        <dbReference type="HAMAP-Rule" id="MF_00238"/>
    </source>
</evidence>
<evidence type="ECO:0000256" key="2">
    <source>
        <dbReference type="ARBA" id="ARBA00022679"/>
    </source>
</evidence>
<dbReference type="Pfam" id="PF02224">
    <property type="entry name" value="Cytidylate_kin"/>
    <property type="match status" value="1"/>
</dbReference>
<comment type="subcellular location">
    <subcellularLocation>
        <location evidence="8">Cytoplasm</location>
    </subcellularLocation>
</comment>
<keyword evidence="4 8" id="KW-0418">Kinase</keyword>
<dbReference type="Proteomes" id="UP000672011">
    <property type="component" value="Chromosome"/>
</dbReference>
<feature type="domain" description="Cytidylate kinase" evidence="9">
    <location>
        <begin position="7"/>
        <end position="225"/>
    </location>
</feature>
<evidence type="ECO:0000256" key="5">
    <source>
        <dbReference type="ARBA" id="ARBA00022840"/>
    </source>
</evidence>
<dbReference type="NCBIfam" id="TIGR00017">
    <property type="entry name" value="cmk"/>
    <property type="match status" value="1"/>
</dbReference>
<dbReference type="PANTHER" id="PTHR21299:SF2">
    <property type="entry name" value="CYTIDYLATE KINASE"/>
    <property type="match status" value="1"/>
</dbReference>
<sequence>MKQDLIIAIDGHSSTGKSSLSKLIAKQLGYTHIDSGAMYRAVTLFAYQNDLIEGNKVLVEQLVPRLEEIFIDFRYNTANNLNETYLNGVNVEDEIRGLQVSSMVSPIAVIPEVRDYCVALQQKMGENKRIVMDGRDIGTTVFPNADIKIFITASAEIRAKRRFLEFEREGKTISFDEVLKNVIERDHIDSTREYSPLRKAEDAIEVDNSNLNLEQTVEAVMKIISSKK</sequence>
<reference evidence="10 11" key="1">
    <citation type="journal article" date="2021" name="Int. J. Syst. Evol. Microbiol.">
        <title>Faecalibacter bovis sp. nov., isolated from cow faeces.</title>
        <authorList>
            <person name="Li F."/>
            <person name="Zhao W."/>
            <person name="Hong Q."/>
            <person name="Shao Q."/>
            <person name="Song J."/>
            <person name="Yang S."/>
        </authorList>
    </citation>
    <scope>NUCLEOTIDE SEQUENCE [LARGE SCALE GENOMIC DNA]</scope>
    <source>
        <strain evidence="10 11">ZY171143</strain>
    </source>
</reference>
<dbReference type="RefSeq" id="WP_230477666.1">
    <property type="nucleotide sequence ID" value="NZ_CP072842.1"/>
</dbReference>
<keyword evidence="8" id="KW-0963">Cytoplasm</keyword>
<dbReference type="PANTHER" id="PTHR21299">
    <property type="entry name" value="CYTIDYLATE KINASE/PANTOATE-BETA-ALANINE LIGASE"/>
    <property type="match status" value="1"/>
</dbReference>
<dbReference type="InterPro" id="IPR027417">
    <property type="entry name" value="P-loop_NTPase"/>
</dbReference>
<keyword evidence="5 8" id="KW-0067">ATP-binding</keyword>
<gene>
    <name evidence="8" type="primary">cmk</name>
    <name evidence="10" type="ORF">J9309_06110</name>
</gene>
<comment type="catalytic activity">
    <reaction evidence="7 8">
        <text>CMP + ATP = CDP + ADP</text>
        <dbReference type="Rhea" id="RHEA:11600"/>
        <dbReference type="ChEBI" id="CHEBI:30616"/>
        <dbReference type="ChEBI" id="CHEBI:58069"/>
        <dbReference type="ChEBI" id="CHEBI:60377"/>
        <dbReference type="ChEBI" id="CHEBI:456216"/>
        <dbReference type="EC" id="2.7.4.25"/>
    </reaction>
</comment>
<proteinExistence type="inferred from homology"/>
<keyword evidence="3 8" id="KW-0547">Nucleotide-binding</keyword>